<dbReference type="GeneID" id="63766704"/>
<evidence type="ECO:0000313" key="2">
    <source>
        <dbReference type="EMBL" id="OJJ54843.1"/>
    </source>
</evidence>
<sequence>MGFSFGRSSSSKRSSKGAGSSSQTSSSMSSMSSRSSRSSSRTGWEYLSDRSSQSSQASRSSQSSYYSGASSSTIRPPRSSHTVRPRDLTTGNMMAYNRASGNRMDDLESVGAGSSVSQDRYGNPRRSKGSSRHRSKQPASDVSSRSSTSTVTPNILTIRPKGVHANSDLGSVTSNGSSSVHSRSSSSVRNRSRAPRRHRASPREPDWRSPGVQYAAPRGLGMSPARPPTSYPSSDLQS</sequence>
<proteinExistence type="predicted"/>
<dbReference type="Proteomes" id="UP000184356">
    <property type="component" value="Unassembled WGS sequence"/>
</dbReference>
<dbReference type="AlphaFoldDB" id="A0A1L9T6D0"/>
<dbReference type="VEuPathDB" id="FungiDB:ASPSYDRAFT_72148"/>
<gene>
    <name evidence="2" type="ORF">ASPSYDRAFT_72148</name>
</gene>
<feature type="compositionally biased region" description="Low complexity" evidence="1">
    <location>
        <begin position="1"/>
        <end position="72"/>
    </location>
</feature>
<name>A0A1L9T6D0_9EURO</name>
<feature type="compositionally biased region" description="Low complexity" evidence="1">
    <location>
        <begin position="140"/>
        <end position="152"/>
    </location>
</feature>
<protein>
    <submittedName>
        <fullName evidence="2">Uncharacterized protein</fullName>
    </submittedName>
</protein>
<dbReference type="OrthoDB" id="10547229at2759"/>
<feature type="compositionally biased region" description="Basic residues" evidence="1">
    <location>
        <begin position="123"/>
        <end position="136"/>
    </location>
</feature>
<reference evidence="3" key="1">
    <citation type="journal article" date="2017" name="Genome Biol.">
        <title>Comparative genomics reveals high biological diversity and specific adaptations in the industrially and medically important fungal genus Aspergillus.</title>
        <authorList>
            <person name="de Vries R.P."/>
            <person name="Riley R."/>
            <person name="Wiebenga A."/>
            <person name="Aguilar-Osorio G."/>
            <person name="Amillis S."/>
            <person name="Uchima C.A."/>
            <person name="Anderluh G."/>
            <person name="Asadollahi M."/>
            <person name="Askin M."/>
            <person name="Barry K."/>
            <person name="Battaglia E."/>
            <person name="Bayram O."/>
            <person name="Benocci T."/>
            <person name="Braus-Stromeyer S.A."/>
            <person name="Caldana C."/>
            <person name="Canovas D."/>
            <person name="Cerqueira G.C."/>
            <person name="Chen F."/>
            <person name="Chen W."/>
            <person name="Choi C."/>
            <person name="Clum A."/>
            <person name="Dos Santos R.A."/>
            <person name="Damasio A.R."/>
            <person name="Diallinas G."/>
            <person name="Emri T."/>
            <person name="Fekete E."/>
            <person name="Flipphi M."/>
            <person name="Freyberg S."/>
            <person name="Gallo A."/>
            <person name="Gournas C."/>
            <person name="Habgood R."/>
            <person name="Hainaut M."/>
            <person name="Harispe M.L."/>
            <person name="Henrissat B."/>
            <person name="Hilden K.S."/>
            <person name="Hope R."/>
            <person name="Hossain A."/>
            <person name="Karabika E."/>
            <person name="Karaffa L."/>
            <person name="Karanyi Z."/>
            <person name="Krasevec N."/>
            <person name="Kuo A."/>
            <person name="Kusch H."/>
            <person name="LaButti K."/>
            <person name="Lagendijk E.L."/>
            <person name="Lapidus A."/>
            <person name="Levasseur A."/>
            <person name="Lindquist E."/>
            <person name="Lipzen A."/>
            <person name="Logrieco A.F."/>
            <person name="MacCabe A."/>
            <person name="Maekelae M.R."/>
            <person name="Malavazi I."/>
            <person name="Melin P."/>
            <person name="Meyer V."/>
            <person name="Mielnichuk N."/>
            <person name="Miskei M."/>
            <person name="Molnar A.P."/>
            <person name="Mule G."/>
            <person name="Ngan C.Y."/>
            <person name="Orejas M."/>
            <person name="Orosz E."/>
            <person name="Ouedraogo J.P."/>
            <person name="Overkamp K.M."/>
            <person name="Park H.-S."/>
            <person name="Perrone G."/>
            <person name="Piumi F."/>
            <person name="Punt P.J."/>
            <person name="Ram A.F."/>
            <person name="Ramon A."/>
            <person name="Rauscher S."/>
            <person name="Record E."/>
            <person name="Riano-Pachon D.M."/>
            <person name="Robert V."/>
            <person name="Roehrig J."/>
            <person name="Ruller R."/>
            <person name="Salamov A."/>
            <person name="Salih N.S."/>
            <person name="Samson R.A."/>
            <person name="Sandor E."/>
            <person name="Sanguinetti M."/>
            <person name="Schuetze T."/>
            <person name="Sepcic K."/>
            <person name="Shelest E."/>
            <person name="Sherlock G."/>
            <person name="Sophianopoulou V."/>
            <person name="Squina F.M."/>
            <person name="Sun H."/>
            <person name="Susca A."/>
            <person name="Todd R.B."/>
            <person name="Tsang A."/>
            <person name="Unkles S.E."/>
            <person name="van de Wiele N."/>
            <person name="van Rossen-Uffink D."/>
            <person name="Oliveira J.V."/>
            <person name="Vesth T.C."/>
            <person name="Visser J."/>
            <person name="Yu J.-H."/>
            <person name="Zhou M."/>
            <person name="Andersen M.R."/>
            <person name="Archer D.B."/>
            <person name="Baker S.E."/>
            <person name="Benoit I."/>
            <person name="Brakhage A.A."/>
            <person name="Braus G.H."/>
            <person name="Fischer R."/>
            <person name="Frisvad J.C."/>
            <person name="Goldman G.H."/>
            <person name="Houbraken J."/>
            <person name="Oakley B."/>
            <person name="Pocsi I."/>
            <person name="Scazzocchio C."/>
            <person name="Seiboth B."/>
            <person name="vanKuyk P.A."/>
            <person name="Wortman J."/>
            <person name="Dyer P.S."/>
            <person name="Grigoriev I.V."/>
        </authorList>
    </citation>
    <scope>NUCLEOTIDE SEQUENCE [LARGE SCALE GENOMIC DNA]</scope>
    <source>
        <strain evidence="3">CBS 593.65</strain>
    </source>
</reference>
<evidence type="ECO:0000256" key="1">
    <source>
        <dbReference type="SAM" id="MobiDB-lite"/>
    </source>
</evidence>
<dbReference type="RefSeq" id="XP_040698649.1">
    <property type="nucleotide sequence ID" value="XM_040850631.1"/>
</dbReference>
<feature type="region of interest" description="Disordered" evidence="1">
    <location>
        <begin position="1"/>
        <end position="238"/>
    </location>
</feature>
<dbReference type="EMBL" id="KV878594">
    <property type="protein sequence ID" value="OJJ54843.1"/>
    <property type="molecule type" value="Genomic_DNA"/>
</dbReference>
<organism evidence="2 3">
    <name type="scientific">Aspergillus sydowii CBS 593.65</name>
    <dbReference type="NCBI Taxonomy" id="1036612"/>
    <lineage>
        <taxon>Eukaryota</taxon>
        <taxon>Fungi</taxon>
        <taxon>Dikarya</taxon>
        <taxon>Ascomycota</taxon>
        <taxon>Pezizomycotina</taxon>
        <taxon>Eurotiomycetes</taxon>
        <taxon>Eurotiomycetidae</taxon>
        <taxon>Eurotiales</taxon>
        <taxon>Aspergillaceae</taxon>
        <taxon>Aspergillus</taxon>
        <taxon>Aspergillus subgen. Nidulantes</taxon>
    </lineage>
</organism>
<keyword evidence="3" id="KW-1185">Reference proteome</keyword>
<feature type="compositionally biased region" description="Basic residues" evidence="1">
    <location>
        <begin position="190"/>
        <end position="200"/>
    </location>
</feature>
<evidence type="ECO:0000313" key="3">
    <source>
        <dbReference type="Proteomes" id="UP000184356"/>
    </source>
</evidence>
<accession>A0A1L9T6D0</accession>
<feature type="compositionally biased region" description="Low complexity" evidence="1">
    <location>
        <begin position="174"/>
        <end position="189"/>
    </location>
</feature>